<name>A0A3A3FKA0_9BURK</name>
<feature type="domain" description="HTH tetR-type" evidence="7">
    <location>
        <begin position="45"/>
        <end position="105"/>
    </location>
</feature>
<sequence>MASKTSPPAKAAAKSSAKTATRSRATSPSLPSPWSKTRDIEREREAKRDAVLRTAAQIFNEKGFHATSLDEVAERLQITKPTLYYYVKNKDDILFQCVSRGLDMMQEAIRLTGQSGGTARDKLVAAMRQYAEIVTMDFGMCVIRVGEDPLPPESRKKLRQMKGAIDLEFRELIRQGIEEGTMVKCDPKMAAFAIAGALSWIGRWYRSDGPQGPQEIADQFINLLECGLCSNQNSGSQKTAIADVPKRTTRSRKTAPA</sequence>
<dbReference type="PROSITE" id="PS50977">
    <property type="entry name" value="HTH_TETR_2"/>
    <property type="match status" value="1"/>
</dbReference>
<feature type="region of interest" description="Disordered" evidence="6">
    <location>
        <begin position="233"/>
        <end position="257"/>
    </location>
</feature>
<dbReference type="InterPro" id="IPR023772">
    <property type="entry name" value="DNA-bd_HTH_TetR-type_CS"/>
</dbReference>
<dbReference type="InterPro" id="IPR009057">
    <property type="entry name" value="Homeodomain-like_sf"/>
</dbReference>
<dbReference type="InterPro" id="IPR050109">
    <property type="entry name" value="HTH-type_TetR-like_transc_reg"/>
</dbReference>
<protein>
    <submittedName>
        <fullName evidence="8">TetR/AcrR family transcriptional regulator</fullName>
    </submittedName>
</protein>
<evidence type="ECO:0000256" key="3">
    <source>
        <dbReference type="ARBA" id="ARBA00023125"/>
    </source>
</evidence>
<dbReference type="InterPro" id="IPR001647">
    <property type="entry name" value="HTH_TetR"/>
</dbReference>
<dbReference type="Gene3D" id="1.10.10.60">
    <property type="entry name" value="Homeodomain-like"/>
    <property type="match status" value="1"/>
</dbReference>
<dbReference type="InterPro" id="IPR036271">
    <property type="entry name" value="Tet_transcr_reg_TetR-rel_C_sf"/>
</dbReference>
<dbReference type="Pfam" id="PF17932">
    <property type="entry name" value="TetR_C_24"/>
    <property type="match status" value="1"/>
</dbReference>
<evidence type="ECO:0000256" key="6">
    <source>
        <dbReference type="SAM" id="MobiDB-lite"/>
    </source>
</evidence>
<keyword evidence="4" id="KW-0804">Transcription</keyword>
<reference evidence="9" key="1">
    <citation type="submission" date="2018-09" db="EMBL/GenBank/DDBJ databases">
        <authorList>
            <person name="Zhu H."/>
        </authorList>
    </citation>
    <scope>NUCLEOTIDE SEQUENCE [LARGE SCALE GENOMIC DNA]</scope>
    <source>
        <strain evidence="9">K1R23-30</strain>
    </source>
</reference>
<organism evidence="8 9">
    <name type="scientific">Noviherbaspirillum saxi</name>
    <dbReference type="NCBI Taxonomy" id="2320863"/>
    <lineage>
        <taxon>Bacteria</taxon>
        <taxon>Pseudomonadati</taxon>
        <taxon>Pseudomonadota</taxon>
        <taxon>Betaproteobacteria</taxon>
        <taxon>Burkholderiales</taxon>
        <taxon>Oxalobacteraceae</taxon>
        <taxon>Noviherbaspirillum</taxon>
    </lineage>
</organism>
<feature type="compositionally biased region" description="Low complexity" evidence="6">
    <location>
        <begin position="1"/>
        <end position="29"/>
    </location>
</feature>
<dbReference type="RefSeq" id="WP_119771820.1">
    <property type="nucleotide sequence ID" value="NZ_QYUO01000003.1"/>
</dbReference>
<accession>A0A3A3FKA0</accession>
<dbReference type="PROSITE" id="PS01081">
    <property type="entry name" value="HTH_TETR_1"/>
    <property type="match status" value="1"/>
</dbReference>
<dbReference type="InterPro" id="IPR041490">
    <property type="entry name" value="KstR2_TetR_C"/>
</dbReference>
<dbReference type="GO" id="GO:0000976">
    <property type="term" value="F:transcription cis-regulatory region binding"/>
    <property type="evidence" value="ECO:0007669"/>
    <property type="project" value="TreeGrafter"/>
</dbReference>
<evidence type="ECO:0000256" key="2">
    <source>
        <dbReference type="ARBA" id="ARBA00023015"/>
    </source>
</evidence>
<feature type="compositionally biased region" description="Basic residues" evidence="6">
    <location>
        <begin position="247"/>
        <end position="257"/>
    </location>
</feature>
<dbReference type="PANTHER" id="PTHR30055">
    <property type="entry name" value="HTH-TYPE TRANSCRIPTIONAL REGULATOR RUTR"/>
    <property type="match status" value="1"/>
</dbReference>
<keyword evidence="1" id="KW-0678">Repressor</keyword>
<evidence type="ECO:0000256" key="1">
    <source>
        <dbReference type="ARBA" id="ARBA00022491"/>
    </source>
</evidence>
<dbReference type="GO" id="GO:0003700">
    <property type="term" value="F:DNA-binding transcription factor activity"/>
    <property type="evidence" value="ECO:0007669"/>
    <property type="project" value="TreeGrafter"/>
</dbReference>
<dbReference type="Pfam" id="PF00440">
    <property type="entry name" value="TetR_N"/>
    <property type="match status" value="1"/>
</dbReference>
<dbReference type="Proteomes" id="UP000265955">
    <property type="component" value="Unassembled WGS sequence"/>
</dbReference>
<evidence type="ECO:0000313" key="8">
    <source>
        <dbReference type="EMBL" id="RJF91922.1"/>
    </source>
</evidence>
<dbReference type="PANTHER" id="PTHR30055:SF175">
    <property type="entry name" value="HTH-TYPE TRANSCRIPTIONAL REPRESSOR KSTR2"/>
    <property type="match status" value="1"/>
</dbReference>
<evidence type="ECO:0000256" key="4">
    <source>
        <dbReference type="ARBA" id="ARBA00023163"/>
    </source>
</evidence>
<proteinExistence type="predicted"/>
<dbReference type="EMBL" id="QYUO01000003">
    <property type="protein sequence ID" value="RJF91922.1"/>
    <property type="molecule type" value="Genomic_DNA"/>
</dbReference>
<comment type="caution">
    <text evidence="8">The sequence shown here is derived from an EMBL/GenBank/DDBJ whole genome shotgun (WGS) entry which is preliminary data.</text>
</comment>
<evidence type="ECO:0000259" key="7">
    <source>
        <dbReference type="PROSITE" id="PS50977"/>
    </source>
</evidence>
<keyword evidence="3 5" id="KW-0238">DNA-binding</keyword>
<evidence type="ECO:0000256" key="5">
    <source>
        <dbReference type="PROSITE-ProRule" id="PRU00335"/>
    </source>
</evidence>
<keyword evidence="2" id="KW-0805">Transcription regulation</keyword>
<feature type="compositionally biased region" description="Basic and acidic residues" evidence="6">
    <location>
        <begin position="36"/>
        <end position="45"/>
    </location>
</feature>
<feature type="region of interest" description="Disordered" evidence="6">
    <location>
        <begin position="1"/>
        <end position="45"/>
    </location>
</feature>
<dbReference type="SUPFAM" id="SSF48498">
    <property type="entry name" value="Tetracyclin repressor-like, C-terminal domain"/>
    <property type="match status" value="1"/>
</dbReference>
<keyword evidence="9" id="KW-1185">Reference proteome</keyword>
<dbReference type="PRINTS" id="PR00455">
    <property type="entry name" value="HTHTETR"/>
</dbReference>
<feature type="DNA-binding region" description="H-T-H motif" evidence="5">
    <location>
        <begin position="68"/>
        <end position="87"/>
    </location>
</feature>
<evidence type="ECO:0000313" key="9">
    <source>
        <dbReference type="Proteomes" id="UP000265955"/>
    </source>
</evidence>
<gene>
    <name evidence="8" type="ORF">D3871_24935</name>
</gene>
<dbReference type="AlphaFoldDB" id="A0A3A3FKA0"/>
<dbReference type="SUPFAM" id="SSF46689">
    <property type="entry name" value="Homeodomain-like"/>
    <property type="match status" value="1"/>
</dbReference>
<dbReference type="Gene3D" id="1.10.357.10">
    <property type="entry name" value="Tetracycline Repressor, domain 2"/>
    <property type="match status" value="1"/>
</dbReference>
<dbReference type="OrthoDB" id="5523834at2"/>